<evidence type="ECO:0000259" key="3">
    <source>
        <dbReference type="Pfam" id="PF11250"/>
    </source>
</evidence>
<dbReference type="PANTHER" id="PTHR33155:SF4">
    <property type="entry name" value="PROTEIN FANTASTIC FOUR 3"/>
    <property type="match status" value="1"/>
</dbReference>
<evidence type="ECO:0000256" key="2">
    <source>
        <dbReference type="SAM" id="MobiDB-lite"/>
    </source>
</evidence>
<reference evidence="4 5" key="1">
    <citation type="journal article" date="2017" name="Plant Biotechnol. J.">
        <title>A comprehensive draft genome sequence for lupin (Lupinus angustifolius), an emerging health food: insights into plant-microbe interactions and legume evolution.</title>
        <authorList>
            <person name="Hane J.K."/>
            <person name="Ming Y."/>
            <person name="Kamphuis L.G."/>
            <person name="Nelson M.N."/>
            <person name="Garg G."/>
            <person name="Atkins C.A."/>
            <person name="Bayer P.E."/>
            <person name="Bravo A."/>
            <person name="Bringans S."/>
            <person name="Cannon S."/>
            <person name="Edwards D."/>
            <person name="Foley R."/>
            <person name="Gao L.L."/>
            <person name="Harrison M.J."/>
            <person name="Huang W."/>
            <person name="Hurgobin B."/>
            <person name="Li S."/>
            <person name="Liu C.W."/>
            <person name="McGrath A."/>
            <person name="Morahan G."/>
            <person name="Murray J."/>
            <person name="Weller J."/>
            <person name="Jian J."/>
            <person name="Singh K.B."/>
        </authorList>
    </citation>
    <scope>NUCLEOTIDE SEQUENCE [LARGE SCALE GENOMIC DNA]</scope>
    <source>
        <strain evidence="5">cv. Tanjil</strain>
        <tissue evidence="4">Whole plant</tissue>
    </source>
</reference>
<feature type="region of interest" description="Disordered" evidence="2">
    <location>
        <begin position="176"/>
        <end position="211"/>
    </location>
</feature>
<proteinExistence type="inferred from homology"/>
<evidence type="ECO:0000313" key="4">
    <source>
        <dbReference type="EMBL" id="OIV92581.1"/>
    </source>
</evidence>
<evidence type="ECO:0000256" key="1">
    <source>
        <dbReference type="ARBA" id="ARBA00008690"/>
    </source>
</evidence>
<comment type="similarity">
    <text evidence="1">Belongs to the fantastic four family.</text>
</comment>
<gene>
    <name evidence="4" type="ORF">TanjilG_07572</name>
</gene>
<accession>A0A1J7FWX0</accession>
<evidence type="ECO:0000313" key="5">
    <source>
        <dbReference type="Proteomes" id="UP000188354"/>
    </source>
</evidence>
<dbReference type="OrthoDB" id="1435601at2759"/>
<feature type="region of interest" description="Disordered" evidence="2">
    <location>
        <begin position="1"/>
        <end position="20"/>
    </location>
</feature>
<sequence length="257" mass="29349">MVGTSNTIHHSNPNDQGGWNFLQPLSNVSVTKDKETTTTTTTTTYVHPQVKYYSSVRLSPKSLELCTEKLGSETGTDERMENETESLYSSWRREQRKTSQVLRAEKVKGKNFPPPLTTIRGGSEGLKMRPHREEGRLVIEVTKVPSNCSCFQAERSHGRLRLSFLKDITEEDVDVDVDDENENEMNNEDVETEEEEIEETEETEGDGEKDTCGGIIRIMEKYEKGRRRCKGVHHQNSGYGFDAVKIFQHLETLFIKL</sequence>
<dbReference type="STRING" id="3871.A0A1J7FWX0"/>
<dbReference type="PANTHER" id="PTHR33155">
    <property type="entry name" value="FANTASTIC FOUR-LIKE PROTEIN (DUF3049)"/>
    <property type="match status" value="1"/>
</dbReference>
<dbReference type="OMA" id="EIGIVNC"/>
<dbReference type="EMBL" id="CM007378">
    <property type="protein sequence ID" value="OIV92581.1"/>
    <property type="molecule type" value="Genomic_DNA"/>
</dbReference>
<feature type="compositionally biased region" description="Acidic residues" evidence="2">
    <location>
        <begin position="176"/>
        <end position="205"/>
    </location>
</feature>
<feature type="domain" description="FAF" evidence="3">
    <location>
        <begin position="111"/>
        <end position="164"/>
    </location>
</feature>
<dbReference type="InterPro" id="IPR021410">
    <property type="entry name" value="FAF"/>
</dbReference>
<dbReference type="InterPro" id="IPR046431">
    <property type="entry name" value="FAF_dom"/>
</dbReference>
<name>A0A1J7FWX0_LUPAN</name>
<protein>
    <recommendedName>
        <fullName evidence="3">FAF domain-containing protein</fullName>
    </recommendedName>
</protein>
<dbReference type="KEGG" id="lang:109332591"/>
<dbReference type="Proteomes" id="UP000188354">
    <property type="component" value="Chromosome LG18"/>
</dbReference>
<dbReference type="Gramene" id="OIV92581">
    <property type="protein sequence ID" value="OIV92581"/>
    <property type="gene ID" value="TanjilG_07572"/>
</dbReference>
<keyword evidence="5" id="KW-1185">Reference proteome</keyword>
<dbReference type="AlphaFoldDB" id="A0A1J7FWX0"/>
<organism evidence="4 5">
    <name type="scientific">Lupinus angustifolius</name>
    <name type="common">Narrow-leaved blue lupine</name>
    <dbReference type="NCBI Taxonomy" id="3871"/>
    <lineage>
        <taxon>Eukaryota</taxon>
        <taxon>Viridiplantae</taxon>
        <taxon>Streptophyta</taxon>
        <taxon>Embryophyta</taxon>
        <taxon>Tracheophyta</taxon>
        <taxon>Spermatophyta</taxon>
        <taxon>Magnoliopsida</taxon>
        <taxon>eudicotyledons</taxon>
        <taxon>Gunneridae</taxon>
        <taxon>Pentapetalae</taxon>
        <taxon>rosids</taxon>
        <taxon>fabids</taxon>
        <taxon>Fabales</taxon>
        <taxon>Fabaceae</taxon>
        <taxon>Papilionoideae</taxon>
        <taxon>50 kb inversion clade</taxon>
        <taxon>genistoids sensu lato</taxon>
        <taxon>core genistoids</taxon>
        <taxon>Genisteae</taxon>
        <taxon>Lupinus</taxon>
    </lineage>
</organism>
<dbReference type="Pfam" id="PF11250">
    <property type="entry name" value="FAF"/>
    <property type="match status" value="1"/>
</dbReference>